<reference evidence="2" key="1">
    <citation type="submission" date="2019-09" db="EMBL/GenBank/DDBJ databases">
        <authorList>
            <person name="Zhang L."/>
        </authorList>
    </citation>
    <scope>NUCLEOTIDE SEQUENCE</scope>
</reference>
<dbReference type="GO" id="GO:0070042">
    <property type="term" value="F:rRNA (uridine-N3-)-methyltransferase activity"/>
    <property type="evidence" value="ECO:0007669"/>
    <property type="project" value="InterPro"/>
</dbReference>
<evidence type="ECO:0000259" key="1">
    <source>
        <dbReference type="Pfam" id="PF10354"/>
    </source>
</evidence>
<proteinExistence type="predicted"/>
<dbReference type="Pfam" id="PF10354">
    <property type="entry name" value="BMT5-like"/>
    <property type="match status" value="1"/>
</dbReference>
<feature type="domain" description="25S rRNA (uridine-N(3))-methyltransferase BMT5-like" evidence="1">
    <location>
        <begin position="62"/>
        <end position="92"/>
    </location>
</feature>
<accession>A0A5K1FYG6</accession>
<evidence type="ECO:0000313" key="2">
    <source>
        <dbReference type="EMBL" id="VVW67391.1"/>
    </source>
</evidence>
<gene>
    <name evidence="2" type="ORF">NYM_LOCUS25541</name>
</gene>
<dbReference type="AlphaFoldDB" id="A0A5K1FYG6"/>
<dbReference type="GO" id="GO:0070475">
    <property type="term" value="P:rRNA base methylation"/>
    <property type="evidence" value="ECO:0007669"/>
    <property type="project" value="InterPro"/>
</dbReference>
<dbReference type="Gramene" id="NC8G0216170.1">
    <property type="protein sequence ID" value="NC8G0216170.1:cds"/>
    <property type="gene ID" value="NC8G0216170"/>
</dbReference>
<protein>
    <recommendedName>
        <fullName evidence="1">25S rRNA (uridine-N(3))-methyltransferase BMT5-like domain-containing protein</fullName>
    </recommendedName>
</protein>
<dbReference type="EMBL" id="LR721786">
    <property type="protein sequence ID" value="VVW67391.1"/>
    <property type="molecule type" value="Genomic_DNA"/>
</dbReference>
<name>A0A5K1FYG6_9MAGN</name>
<dbReference type="InterPro" id="IPR019446">
    <property type="entry name" value="BMT5-like"/>
</dbReference>
<organism evidence="2">
    <name type="scientific">Nymphaea colorata</name>
    <name type="common">pocket water lily</name>
    <dbReference type="NCBI Taxonomy" id="210225"/>
    <lineage>
        <taxon>Eukaryota</taxon>
        <taxon>Viridiplantae</taxon>
        <taxon>Streptophyta</taxon>
        <taxon>Embryophyta</taxon>
        <taxon>Tracheophyta</taxon>
        <taxon>Spermatophyta</taxon>
        <taxon>Magnoliopsida</taxon>
        <taxon>Nymphaeales</taxon>
        <taxon>Nymphaeaceae</taxon>
        <taxon>Nymphaea</taxon>
    </lineage>
</organism>
<sequence>MVSRKVCRKLESADALLERIEFLGCDEVSRIYFPDEDPLNRVVTKGLKKGYIVNYSEWEEILLVGEGDFSFSLGLARALGDGTNMIATSLDRPGTNLSLLLSLLSIPLWQMNTSAWLPQ</sequence>